<evidence type="ECO:0000313" key="2">
    <source>
        <dbReference type="EMBL" id="NDV62959.1"/>
    </source>
</evidence>
<keyword evidence="1" id="KW-0472">Membrane</keyword>
<proteinExistence type="predicted"/>
<evidence type="ECO:0000313" key="3">
    <source>
        <dbReference type="Proteomes" id="UP000478417"/>
    </source>
</evidence>
<protein>
    <submittedName>
        <fullName evidence="2">Uncharacterized protein</fullName>
    </submittedName>
</protein>
<name>A0A6B2M407_9BACT</name>
<sequence>MGSEQIHVVDPSLSTLVKLWIFALAGLAVPSGIAYFWPDMSWAGQAERALENSIEEGQWQDPWKPIDQKAFSSGWVRCTSLEDALALDRKVDDGHLYTGNLVLSEGGLAWLPN</sequence>
<keyword evidence="1" id="KW-1133">Transmembrane helix</keyword>
<feature type="transmembrane region" description="Helical" evidence="1">
    <location>
        <begin position="20"/>
        <end position="38"/>
    </location>
</feature>
<keyword evidence="3" id="KW-1185">Reference proteome</keyword>
<keyword evidence="1" id="KW-0812">Transmembrane</keyword>
<reference evidence="2 3" key="1">
    <citation type="submission" date="2020-02" db="EMBL/GenBank/DDBJ databases">
        <title>Albibacoteraceae fam. nov., the first described family within the subdivision 4 Verrucomicrobia.</title>
        <authorList>
            <person name="Xi F."/>
        </authorList>
    </citation>
    <scope>NUCLEOTIDE SEQUENCE [LARGE SCALE GENOMIC DNA]</scope>
    <source>
        <strain evidence="2 3">CK1056</strain>
    </source>
</reference>
<evidence type="ECO:0000256" key="1">
    <source>
        <dbReference type="SAM" id="Phobius"/>
    </source>
</evidence>
<dbReference type="AlphaFoldDB" id="A0A6B2M407"/>
<comment type="caution">
    <text evidence="2">The sequence shown here is derived from an EMBL/GenBank/DDBJ whole genome shotgun (WGS) entry which is preliminary data.</text>
</comment>
<dbReference type="EMBL" id="JAAGNX010000003">
    <property type="protein sequence ID" value="NDV62959.1"/>
    <property type="molecule type" value="Genomic_DNA"/>
</dbReference>
<accession>A0A6B2M407</accession>
<organism evidence="2 3">
    <name type="scientific">Oceanipulchritudo coccoides</name>
    <dbReference type="NCBI Taxonomy" id="2706888"/>
    <lineage>
        <taxon>Bacteria</taxon>
        <taxon>Pseudomonadati</taxon>
        <taxon>Verrucomicrobiota</taxon>
        <taxon>Opitutia</taxon>
        <taxon>Puniceicoccales</taxon>
        <taxon>Oceanipulchritudinaceae</taxon>
        <taxon>Oceanipulchritudo</taxon>
    </lineage>
</organism>
<dbReference type="RefSeq" id="WP_163965806.1">
    <property type="nucleotide sequence ID" value="NZ_JAAGNX010000003.1"/>
</dbReference>
<gene>
    <name evidence="2" type="ORF">G0Q06_10890</name>
</gene>
<dbReference type="Proteomes" id="UP000478417">
    <property type="component" value="Unassembled WGS sequence"/>
</dbReference>